<organism evidence="1 2">
    <name type="scientific">Chryseobacterium luquanense</name>
    <dbReference type="NCBI Taxonomy" id="2983766"/>
    <lineage>
        <taxon>Bacteria</taxon>
        <taxon>Pseudomonadati</taxon>
        <taxon>Bacteroidota</taxon>
        <taxon>Flavobacteriia</taxon>
        <taxon>Flavobacteriales</taxon>
        <taxon>Weeksellaceae</taxon>
        <taxon>Chryseobacterium group</taxon>
        <taxon>Chryseobacterium</taxon>
    </lineage>
</organism>
<proteinExistence type="predicted"/>
<sequence length="66" mass="7834">MAPYLDGRTKIVTRNDVKDENGNLFKIKFHYFPVRIILEERHAETETFIVGKETKTRWRGIVVNNQ</sequence>
<reference evidence="1" key="1">
    <citation type="submission" date="2022-10" db="EMBL/GenBank/DDBJ databases">
        <title>Chryseobacterium sp. nov., a novel bacterial species.</title>
        <authorList>
            <person name="Cao Y."/>
        </authorList>
    </citation>
    <scope>NUCLEOTIDE SEQUENCE</scope>
    <source>
        <strain evidence="1">KC 927</strain>
    </source>
</reference>
<accession>A0ABT3Y4X1</accession>
<name>A0ABT3Y4X1_9FLAO</name>
<protein>
    <submittedName>
        <fullName evidence="1">Uncharacterized protein</fullName>
    </submittedName>
</protein>
<dbReference type="RefSeq" id="WP_267281711.1">
    <property type="nucleotide sequence ID" value="NZ_JAOVZV010000015.1"/>
</dbReference>
<dbReference type="Proteomes" id="UP001070176">
    <property type="component" value="Unassembled WGS sequence"/>
</dbReference>
<evidence type="ECO:0000313" key="2">
    <source>
        <dbReference type="Proteomes" id="UP001070176"/>
    </source>
</evidence>
<evidence type="ECO:0000313" key="1">
    <source>
        <dbReference type="EMBL" id="MCX8533195.1"/>
    </source>
</evidence>
<gene>
    <name evidence="1" type="ORF">OEA66_12615</name>
</gene>
<dbReference type="EMBL" id="JAOVZV010000015">
    <property type="protein sequence ID" value="MCX8533195.1"/>
    <property type="molecule type" value="Genomic_DNA"/>
</dbReference>
<keyword evidence="2" id="KW-1185">Reference proteome</keyword>
<comment type="caution">
    <text evidence="1">The sequence shown here is derived from an EMBL/GenBank/DDBJ whole genome shotgun (WGS) entry which is preliminary data.</text>
</comment>